<dbReference type="InterPro" id="IPR003439">
    <property type="entry name" value="ABC_transporter-like_ATP-bd"/>
</dbReference>
<dbReference type="InterPro" id="IPR036640">
    <property type="entry name" value="ABC1_TM_sf"/>
</dbReference>
<evidence type="ECO:0000256" key="9">
    <source>
        <dbReference type="ARBA" id="ARBA00023136"/>
    </source>
</evidence>
<dbReference type="EMBL" id="ML005158">
    <property type="protein sequence ID" value="RKP19799.1"/>
    <property type="molecule type" value="Genomic_DNA"/>
</dbReference>
<keyword evidence="4 10" id="KW-0812">Transmembrane</keyword>
<dbReference type="Gene3D" id="1.20.1560.10">
    <property type="entry name" value="ABC transporter type 1, transmembrane domain"/>
    <property type="match status" value="2"/>
</dbReference>
<evidence type="ECO:0000256" key="1">
    <source>
        <dbReference type="ARBA" id="ARBA00004127"/>
    </source>
</evidence>
<gene>
    <name evidence="13" type="ORF">ROZALSC1DRAFT_28642</name>
</gene>
<dbReference type="PANTHER" id="PTHR24223:SF447">
    <property type="entry name" value="MULTIDRUG RESISTANCE-ASSOCIATED PROTEIN 5"/>
    <property type="match status" value="1"/>
</dbReference>
<evidence type="ECO:0000313" key="13">
    <source>
        <dbReference type="EMBL" id="RKP19799.1"/>
    </source>
</evidence>
<dbReference type="GO" id="GO:0005524">
    <property type="term" value="F:ATP binding"/>
    <property type="evidence" value="ECO:0007669"/>
    <property type="project" value="UniProtKB-KW"/>
</dbReference>
<feature type="transmembrane region" description="Helical" evidence="10">
    <location>
        <begin position="85"/>
        <end position="106"/>
    </location>
</feature>
<keyword evidence="5" id="KW-0677">Repeat</keyword>
<dbReference type="SUPFAM" id="SSF90123">
    <property type="entry name" value="ABC transporter transmembrane region"/>
    <property type="match status" value="2"/>
</dbReference>
<dbReference type="CDD" id="cd03244">
    <property type="entry name" value="ABCC_MRP_domain2"/>
    <property type="match status" value="1"/>
</dbReference>
<keyword evidence="13" id="KW-0378">Hydrolase</keyword>
<dbReference type="GO" id="GO:0016020">
    <property type="term" value="C:membrane"/>
    <property type="evidence" value="ECO:0007669"/>
    <property type="project" value="InterPro"/>
</dbReference>
<feature type="domain" description="ABC transmembrane type-1" evidence="12">
    <location>
        <begin position="772"/>
        <end position="1062"/>
    </location>
</feature>
<dbReference type="GO" id="GO:0012505">
    <property type="term" value="C:endomembrane system"/>
    <property type="evidence" value="ECO:0007669"/>
    <property type="project" value="UniProtKB-SubCell"/>
</dbReference>
<feature type="transmembrane region" description="Helical" evidence="10">
    <location>
        <begin position="996"/>
        <end position="1021"/>
    </location>
</feature>
<evidence type="ECO:0000256" key="7">
    <source>
        <dbReference type="ARBA" id="ARBA00022840"/>
    </source>
</evidence>
<dbReference type="PROSITE" id="PS50929">
    <property type="entry name" value="ABC_TM1F"/>
    <property type="match status" value="2"/>
</dbReference>
<feature type="transmembrane region" description="Helical" evidence="10">
    <location>
        <begin position="1033"/>
        <end position="1050"/>
    </location>
</feature>
<dbReference type="InterPro" id="IPR011527">
    <property type="entry name" value="ABC1_TM_dom"/>
</dbReference>
<dbReference type="InterPro" id="IPR050173">
    <property type="entry name" value="ABC_transporter_C-like"/>
</dbReference>
<feature type="domain" description="ABC transporter" evidence="11">
    <location>
        <begin position="403"/>
        <end position="624"/>
    </location>
</feature>
<proteinExistence type="inferred from homology"/>
<feature type="domain" description="ABC transmembrane type-1" evidence="12">
    <location>
        <begin position="116"/>
        <end position="370"/>
    </location>
</feature>
<evidence type="ECO:0000256" key="3">
    <source>
        <dbReference type="ARBA" id="ARBA00022448"/>
    </source>
</evidence>
<dbReference type="FunFam" id="3.40.50.300:FF:000074">
    <property type="entry name" value="Multidrug resistance-associated protein 5 isoform 1"/>
    <property type="match status" value="1"/>
</dbReference>
<feature type="transmembrane region" description="Helical" evidence="10">
    <location>
        <begin position="814"/>
        <end position="835"/>
    </location>
</feature>
<dbReference type="InterPro" id="IPR044726">
    <property type="entry name" value="ABCC_6TM_D2"/>
</dbReference>
<dbReference type="Pfam" id="PF00664">
    <property type="entry name" value="ABC_membrane"/>
    <property type="match status" value="2"/>
</dbReference>
<keyword evidence="9 10" id="KW-0472">Membrane</keyword>
<dbReference type="SMART" id="SM00382">
    <property type="entry name" value="AAA"/>
    <property type="match status" value="2"/>
</dbReference>
<evidence type="ECO:0000256" key="8">
    <source>
        <dbReference type="ARBA" id="ARBA00022989"/>
    </source>
</evidence>
<dbReference type="PROSITE" id="PS00211">
    <property type="entry name" value="ABC_TRANSPORTER_1"/>
    <property type="match status" value="2"/>
</dbReference>
<dbReference type="InterPro" id="IPR027417">
    <property type="entry name" value="P-loop_NTPase"/>
</dbReference>
<keyword evidence="7" id="KW-0067">ATP-binding</keyword>
<evidence type="ECO:0000259" key="12">
    <source>
        <dbReference type="PROSITE" id="PS50929"/>
    </source>
</evidence>
<organism evidence="13 14">
    <name type="scientific">Rozella allomycis (strain CSF55)</name>
    <dbReference type="NCBI Taxonomy" id="988480"/>
    <lineage>
        <taxon>Eukaryota</taxon>
        <taxon>Fungi</taxon>
        <taxon>Fungi incertae sedis</taxon>
        <taxon>Cryptomycota</taxon>
        <taxon>Cryptomycota incertae sedis</taxon>
        <taxon>Rozella</taxon>
    </lineage>
</organism>
<keyword evidence="8 10" id="KW-1133">Transmembrane helix</keyword>
<dbReference type="Pfam" id="PF00005">
    <property type="entry name" value="ABC_tran"/>
    <property type="match status" value="2"/>
</dbReference>
<feature type="transmembrane region" description="Helical" evidence="10">
    <location>
        <begin position="12"/>
        <end position="30"/>
    </location>
</feature>
<dbReference type="CDD" id="cd18579">
    <property type="entry name" value="ABC_6TM_ABCC_D1"/>
    <property type="match status" value="1"/>
</dbReference>
<feature type="transmembrane region" description="Helical" evidence="10">
    <location>
        <begin position="897"/>
        <end position="930"/>
    </location>
</feature>
<evidence type="ECO:0000256" key="10">
    <source>
        <dbReference type="SAM" id="Phobius"/>
    </source>
</evidence>
<comment type="subcellular location">
    <subcellularLocation>
        <location evidence="1">Endomembrane system</location>
        <topology evidence="1">Multi-pass membrane protein</topology>
    </subcellularLocation>
</comment>
<dbReference type="PANTHER" id="PTHR24223">
    <property type="entry name" value="ATP-BINDING CASSETTE SUB-FAMILY C"/>
    <property type="match status" value="1"/>
</dbReference>
<feature type="transmembrane region" description="Helical" evidence="10">
    <location>
        <begin position="199"/>
        <end position="218"/>
    </location>
</feature>
<dbReference type="InterPro" id="IPR044746">
    <property type="entry name" value="ABCC_6TM_D1"/>
</dbReference>
<evidence type="ECO:0000256" key="5">
    <source>
        <dbReference type="ARBA" id="ARBA00022737"/>
    </source>
</evidence>
<evidence type="ECO:0000256" key="6">
    <source>
        <dbReference type="ARBA" id="ARBA00022741"/>
    </source>
</evidence>
<feature type="domain" description="ABC transporter" evidence="11">
    <location>
        <begin position="1095"/>
        <end position="1327"/>
    </location>
</feature>
<dbReference type="GO" id="GO:0140359">
    <property type="term" value="F:ABC-type transporter activity"/>
    <property type="evidence" value="ECO:0007669"/>
    <property type="project" value="InterPro"/>
</dbReference>
<dbReference type="PROSITE" id="PS50893">
    <property type="entry name" value="ABC_TRANSPORTER_2"/>
    <property type="match status" value="2"/>
</dbReference>
<dbReference type="Proteomes" id="UP000281549">
    <property type="component" value="Unassembled WGS sequence"/>
</dbReference>
<feature type="transmembrane region" description="Helical" evidence="10">
    <location>
        <begin position="301"/>
        <end position="324"/>
    </location>
</feature>
<evidence type="ECO:0000259" key="11">
    <source>
        <dbReference type="PROSITE" id="PS50893"/>
    </source>
</evidence>
<dbReference type="Gene3D" id="3.40.50.300">
    <property type="entry name" value="P-loop containing nucleotide triphosphate hydrolases"/>
    <property type="match status" value="2"/>
</dbReference>
<evidence type="ECO:0000313" key="14">
    <source>
        <dbReference type="Proteomes" id="UP000281549"/>
    </source>
</evidence>
<accession>A0A4V1IZZ7</accession>
<feature type="transmembrane region" description="Helical" evidence="10">
    <location>
        <begin position="224"/>
        <end position="241"/>
    </location>
</feature>
<feature type="non-terminal residue" evidence="13">
    <location>
        <position position="1327"/>
    </location>
</feature>
<name>A0A4V1IZZ7_ROZAC</name>
<dbReference type="FunFam" id="3.40.50.300:FF:000997">
    <property type="entry name" value="Multidrug resistance-associated protein 1"/>
    <property type="match status" value="1"/>
</dbReference>
<comment type="similarity">
    <text evidence="2">Belongs to the ABC transporter superfamily. ABCC family. Conjugate transporter (TC 3.A.1.208) subfamily.</text>
</comment>
<dbReference type="InterPro" id="IPR003593">
    <property type="entry name" value="AAA+_ATPase"/>
</dbReference>
<dbReference type="CDD" id="cd18580">
    <property type="entry name" value="ABC_6TM_ABCC_D2"/>
    <property type="match status" value="1"/>
</dbReference>
<sequence>MPPKKPLILESKFFLSEWFFLWVFKLISYARHGNDFEMELGREDGSVLNKELIKTAFDKEKEVAAREKRAPRMLNVLKSVYGREYMVAGLWKIVWGVSLWAGAYYFLERMMLFVKVGNRDLSDGHLWAGLYLASCLVCTISIQQLTSRSFRIGTKARSGLMNLIYEKSLVLARIKGGAGDIVNLVSNDAQKITEAFQNFHYVWSAGVEVAVIIVLSFLKVGWSAIAGLLIILVLLPLQVYLGSLRSKYGHENTLTTSKRVHVMSEILTAIKLIKFYAWEKPFEERITEIRKKEVELLQKSFFINVLNFTSVFCTPVLIALLVILTHWSRKDSLSVADQLNSVNGFVIISLYNTLRYPLLMLPLAINSTSDAKTALQRLDEYFEQPEVEAPVRHALHETEGILVENGNFKWSEEAAEPFLKDINVKIGRGKLVAVVGDVGSGKSSLVAALLRQMVQCSGENKVYGSVSYVPQEAWLLNMLLKENIVFGSPFEEERYKEVIRVCALTRDLELMEFGDQTEIGERGVNLSGGQRQRISLARAVYNNADVILLDDPLSAVDQHVGRHIFDKCFKEFLKDKTRFLVTHQLQYLSQVDHVIVMKQGRIIEQGSYEELMKANGAMANLINEHVANIEEDDIDADGVANIGSDKEDKELVKSPFVPEERMKTLSQEQIMQRNQMSVTHNRMLMTDENVSKIIERSQTTILGEEDYTHQVDVAKAIAKNELTVLSGHLDEIEMQPDSNRNKLVKQDESINFKENSFKVYGRAHTGMFITMLVFVYFFVVHLVRVLSDIFFSMFLADILLPANSLSRRFSDFEYLILYGVSVVGFTLGVFSRGYFLCKMSVLKARLLHNKMFDSVLYSPMSFFDSTPIGRILNAFARHQFTIDDLLVDSLMQALQYMALTVGTMILIMVFLNYSIIPLIIVILIGFLIVYYSGGAELNMKNQEAITKSPIFAHITASLEGLFSIRAFQCQERFKNLMSEKVDKNNKYLRAMTMIRIWVAFWIDIFTSVAIYSIVLIIVLTVNTDATLTQARTGLLISNALQLLVFLQWSVRMLGDVRVRIASVKQLAYYGQLEKEAPPIIVDSRPPANWPENGQIKFDKIILRYQKYGVAVLKSVSINIKKNEKIGIVGRTGSGKSTLLISLLRIVEAAEGKIYIDGLDISTIGLKDLRSKIAIIPQEPVLFVGSVRENVDPFYSCTDDEIWKAVDAVHLGDFIRNMEGKLDALVIENGKNFSVGQRQLFCIARAILSKTQILVLDEATAAIDVQTDQLIQNTIKENFGNLTVLTIAHRLNTIMESDKILVMDAGVALEFAPPLCLLDRPNSSFADL</sequence>
<reference evidence="14" key="1">
    <citation type="journal article" date="2018" name="Nat. Microbiol.">
        <title>Leveraging single-cell genomics to expand the fungal tree of life.</title>
        <authorList>
            <person name="Ahrendt S.R."/>
            <person name="Quandt C.A."/>
            <person name="Ciobanu D."/>
            <person name="Clum A."/>
            <person name="Salamov A."/>
            <person name="Andreopoulos B."/>
            <person name="Cheng J.F."/>
            <person name="Woyke T."/>
            <person name="Pelin A."/>
            <person name="Henrissat B."/>
            <person name="Reynolds N.K."/>
            <person name="Benny G.L."/>
            <person name="Smith M.E."/>
            <person name="James T.Y."/>
            <person name="Grigoriev I.V."/>
        </authorList>
    </citation>
    <scope>NUCLEOTIDE SEQUENCE [LARGE SCALE GENOMIC DNA]</scope>
    <source>
        <strain evidence="14">CSF55</strain>
    </source>
</reference>
<feature type="transmembrane region" description="Helical" evidence="10">
    <location>
        <begin position="344"/>
        <end position="365"/>
    </location>
</feature>
<keyword evidence="3" id="KW-0813">Transport</keyword>
<evidence type="ECO:0000256" key="2">
    <source>
        <dbReference type="ARBA" id="ARBA00009726"/>
    </source>
</evidence>
<dbReference type="SUPFAM" id="SSF52540">
    <property type="entry name" value="P-loop containing nucleoside triphosphate hydrolases"/>
    <property type="match status" value="2"/>
</dbReference>
<dbReference type="InterPro" id="IPR017871">
    <property type="entry name" value="ABC_transporter-like_CS"/>
</dbReference>
<keyword evidence="6" id="KW-0547">Nucleotide-binding</keyword>
<protein>
    <submittedName>
        <fullName evidence="13">P-loop containing nucleoside triphosphate hydrolase protein</fullName>
    </submittedName>
</protein>
<dbReference type="GO" id="GO:0016887">
    <property type="term" value="F:ATP hydrolysis activity"/>
    <property type="evidence" value="ECO:0007669"/>
    <property type="project" value="InterPro"/>
</dbReference>
<dbReference type="CDD" id="cd03250">
    <property type="entry name" value="ABCC_MRP_domain1"/>
    <property type="match status" value="1"/>
</dbReference>
<evidence type="ECO:0000256" key="4">
    <source>
        <dbReference type="ARBA" id="ARBA00022692"/>
    </source>
</evidence>